<dbReference type="InterPro" id="IPR036186">
    <property type="entry name" value="Serpin_sf"/>
</dbReference>
<dbReference type="OrthoDB" id="671595at2759"/>
<dbReference type="SUPFAM" id="SSF56574">
    <property type="entry name" value="Serpins"/>
    <property type="match status" value="1"/>
</dbReference>
<protein>
    <submittedName>
        <fullName evidence="6">Serpin B11</fullName>
    </submittedName>
</protein>
<comment type="similarity">
    <text evidence="1 4">Belongs to the serpin family.</text>
</comment>
<keyword evidence="3" id="KW-0722">Serine protease inhibitor</keyword>
<dbReference type="InterPro" id="IPR023796">
    <property type="entry name" value="Serpin_dom"/>
</dbReference>
<dbReference type="Gene3D" id="3.30.497.10">
    <property type="entry name" value="Antithrombin, subunit I, domain 2"/>
    <property type="match status" value="1"/>
</dbReference>
<organism evidence="6">
    <name type="scientific">Melanaphis sacchari</name>
    <dbReference type="NCBI Taxonomy" id="742174"/>
    <lineage>
        <taxon>Eukaryota</taxon>
        <taxon>Metazoa</taxon>
        <taxon>Ecdysozoa</taxon>
        <taxon>Arthropoda</taxon>
        <taxon>Hexapoda</taxon>
        <taxon>Insecta</taxon>
        <taxon>Pterygota</taxon>
        <taxon>Neoptera</taxon>
        <taxon>Paraneoptera</taxon>
        <taxon>Hemiptera</taxon>
        <taxon>Sternorrhyncha</taxon>
        <taxon>Aphidomorpha</taxon>
        <taxon>Aphidoidea</taxon>
        <taxon>Aphididae</taxon>
        <taxon>Aphidini</taxon>
        <taxon>Melanaphis</taxon>
    </lineage>
</organism>
<accession>A0A2H8TQ76</accession>
<dbReference type="InterPro" id="IPR042178">
    <property type="entry name" value="Serpin_sf_1"/>
</dbReference>
<dbReference type="EMBL" id="GFXV01004549">
    <property type="protein sequence ID" value="MBW16354.1"/>
    <property type="molecule type" value="Transcribed_RNA"/>
</dbReference>
<feature type="domain" description="Serpin" evidence="5">
    <location>
        <begin position="18"/>
        <end position="380"/>
    </location>
</feature>
<evidence type="ECO:0000313" key="6">
    <source>
        <dbReference type="EMBL" id="MBW16354.1"/>
    </source>
</evidence>
<dbReference type="GO" id="GO:0005615">
    <property type="term" value="C:extracellular space"/>
    <property type="evidence" value="ECO:0007669"/>
    <property type="project" value="InterPro"/>
</dbReference>
<dbReference type="GO" id="GO:0004867">
    <property type="term" value="F:serine-type endopeptidase inhibitor activity"/>
    <property type="evidence" value="ECO:0007669"/>
    <property type="project" value="UniProtKB-KW"/>
</dbReference>
<evidence type="ECO:0000256" key="3">
    <source>
        <dbReference type="ARBA" id="ARBA00022900"/>
    </source>
</evidence>
<dbReference type="CDD" id="cd00172">
    <property type="entry name" value="serpin"/>
    <property type="match status" value="1"/>
</dbReference>
<proteinExistence type="inferred from homology"/>
<keyword evidence="2" id="KW-0646">Protease inhibitor</keyword>
<reference evidence="6" key="1">
    <citation type="submission" date="2017-10" db="EMBL/GenBank/DDBJ databases">
        <title>Transcriptome Assembly of Sugarcane Aphid Adults.</title>
        <authorList>
            <person name="Scully E.D."/>
            <person name="Palmer N.A."/>
            <person name="Geib S.M."/>
            <person name="Sarath G."/>
            <person name="Sattler S.E."/>
        </authorList>
    </citation>
    <scope>NUCLEOTIDE SEQUENCE</scope>
    <source>
        <tissue evidence="6">Whole body</tissue>
    </source>
</reference>
<evidence type="ECO:0000256" key="1">
    <source>
        <dbReference type="ARBA" id="ARBA00009500"/>
    </source>
</evidence>
<dbReference type="AlphaFoldDB" id="A0A2H8TQ76"/>
<evidence type="ECO:0000259" key="5">
    <source>
        <dbReference type="SMART" id="SM00093"/>
    </source>
</evidence>
<evidence type="ECO:0000256" key="4">
    <source>
        <dbReference type="RuleBase" id="RU000411"/>
    </source>
</evidence>
<dbReference type="Pfam" id="PF00079">
    <property type="entry name" value="Serpin"/>
    <property type="match status" value="1"/>
</dbReference>
<sequence>MENTANIHYTSLTSNYSFTLFKELSSSVEGNVFASTYSIQFLLLLLAFGSKSKTNDQLKSVLHLSKDKPPNYENIKAIITKLEIPGYLTVANGIFSDKAFSLSTDYTKNTEKYLNSEVKSVDFSGNPTSGELEINKWVYNRTNGKISGIFKPGDINKDTVLVLASAVHFQNIWKQQFTETKKASFCLTAKNHINITMMHQTGQFKYYKDNHYKFSAVEIPYKVGGYEMLIILPDKMDAVKDLENVFLKSSKNYAYLLNNMTIHNVELDIPKFKFESDLNLENTMEKLGCTDMFSSRADFSELSKSAPGKLRVSSMKHKAFIDVNEYGTEAAAVTGTNVVNYNLEYVLSNIKNVKFHACHPFLFIIKKEKDIIFMGRLSNPNA</sequence>
<gene>
    <name evidence="6" type="primary">Serpinb11</name>
</gene>
<dbReference type="InterPro" id="IPR000215">
    <property type="entry name" value="Serpin_fam"/>
</dbReference>
<dbReference type="SMART" id="SM00093">
    <property type="entry name" value="SERPIN"/>
    <property type="match status" value="1"/>
</dbReference>
<dbReference type="InterPro" id="IPR042185">
    <property type="entry name" value="Serpin_sf_2"/>
</dbReference>
<evidence type="ECO:0000256" key="2">
    <source>
        <dbReference type="ARBA" id="ARBA00022690"/>
    </source>
</evidence>
<dbReference type="PANTHER" id="PTHR11461:SF211">
    <property type="entry name" value="GH10112P-RELATED"/>
    <property type="match status" value="1"/>
</dbReference>
<name>A0A2H8TQ76_9HEMI</name>
<dbReference type="PANTHER" id="PTHR11461">
    <property type="entry name" value="SERINE PROTEASE INHIBITOR, SERPIN"/>
    <property type="match status" value="1"/>
</dbReference>
<dbReference type="Gene3D" id="2.30.39.10">
    <property type="entry name" value="Alpha-1-antitrypsin, domain 1"/>
    <property type="match status" value="1"/>
</dbReference>